<dbReference type="Pfam" id="PF00017">
    <property type="entry name" value="SH2"/>
    <property type="match status" value="1"/>
</dbReference>
<dbReference type="SMART" id="SM00964">
    <property type="entry name" value="STAT_int"/>
    <property type="match status" value="1"/>
</dbReference>
<dbReference type="Proteomes" id="UP000708208">
    <property type="component" value="Unassembled WGS sequence"/>
</dbReference>
<dbReference type="GO" id="GO:0003700">
    <property type="term" value="F:DNA-binding transcription factor activity"/>
    <property type="evidence" value="ECO:0007669"/>
    <property type="project" value="InterPro"/>
</dbReference>
<dbReference type="InterPro" id="IPR013801">
    <property type="entry name" value="STAT_TF_DNA-bd"/>
</dbReference>
<dbReference type="Pfam" id="PF21354">
    <property type="entry name" value="STAT_linker"/>
    <property type="match status" value="1"/>
</dbReference>
<sequence length="785" mass="90976">MSLWARVQHLSQSSKQLIFDRYQDKSLPIEIRQHMPEWIENNFLCDEAKKWVPGNEEHDPLIQRLCTEFVDEIERRAQVVSNDHSFLQVKLRSASAYIRNIPPTDLFLRVKDCLNEEIRLHTEETSFETQIKSENGVPNCESVGMSQRVCIMVNHRIGYGAMTENLQSIQTELRLKAKHIETTQEMIFQLSNGGFNKNGIDYESTIRLKLEKLNKEIQANVNHWQECETQCLAYAEAMVVELDGLVQLLVTEFLRRYKWSDWDSDSKTSLDDIQRWYGELIESISQVGNLLRQSLRDSVTLAEQFHLDRALQQQRVQCLLDSLEILYFKLMNETMVVDEQPAQVIKKEIKFNTSVRFLCGEKFIRQHSQPIVTALIINEAQANRLYCKPDDPSEAMKAGCGRIINNVGSKFSDGTSYRFIHQFRNVAISNVRRADKKNESRAMSEKFCLFFFTQLQIGDKPYTVWACSVPFVFIVHVSQKTEGWATIFWDSCFREPNRMPFVVPEEVTWSKMSAALNKWFRNMTSTEWDLTETNIRYLGEKFSRSTEFSEFFVSRKKFCEKDSPSQTSFWEWFYACIELTNRHLKPFWNKGYIIGFINRIRAEETLIQLANPGTFLLRFSDNTLGGISITYVESINDGLKDFKQVSSLLPFTDSDLKMRSLEDRLKDVKIYTSVYHVSQNNENCWTDKETAFASRGDQLSNRRGSNRSVKLNYVPANIIMVISPNGASVPSHVLSPPPSVDCLPATPETDIADDNELYDIILELESKMNASYHRDYEMEDGSTDL</sequence>
<evidence type="ECO:0000256" key="2">
    <source>
        <dbReference type="PROSITE-ProRule" id="PRU00191"/>
    </source>
</evidence>
<reference evidence="4" key="1">
    <citation type="submission" date="2021-06" db="EMBL/GenBank/DDBJ databases">
        <authorList>
            <person name="Hodson N. C."/>
            <person name="Mongue J. A."/>
            <person name="Jaron S. K."/>
        </authorList>
    </citation>
    <scope>NUCLEOTIDE SEQUENCE</scope>
</reference>
<dbReference type="InterPro" id="IPR048988">
    <property type="entry name" value="STAT_linker"/>
</dbReference>
<dbReference type="InterPro" id="IPR013799">
    <property type="entry name" value="STAT_TF_prot_interaction"/>
</dbReference>
<keyword evidence="1 2" id="KW-0727">SH2 domain</keyword>
<evidence type="ECO:0000313" key="4">
    <source>
        <dbReference type="EMBL" id="CAG7733973.1"/>
    </source>
</evidence>
<evidence type="ECO:0000313" key="5">
    <source>
        <dbReference type="Proteomes" id="UP000708208"/>
    </source>
</evidence>
<dbReference type="InterPro" id="IPR000980">
    <property type="entry name" value="SH2"/>
</dbReference>
<comment type="caution">
    <text evidence="4">The sequence shown here is derived from an EMBL/GenBank/DDBJ whole genome shotgun (WGS) entry which is preliminary data.</text>
</comment>
<dbReference type="GO" id="GO:0003677">
    <property type="term" value="F:DNA binding"/>
    <property type="evidence" value="ECO:0007669"/>
    <property type="project" value="InterPro"/>
</dbReference>
<dbReference type="GO" id="GO:0007165">
    <property type="term" value="P:signal transduction"/>
    <property type="evidence" value="ECO:0007669"/>
    <property type="project" value="InterPro"/>
</dbReference>
<dbReference type="EMBL" id="CAJVCH010260177">
    <property type="protein sequence ID" value="CAG7733973.1"/>
    <property type="molecule type" value="Genomic_DNA"/>
</dbReference>
<proteinExistence type="predicted"/>
<organism evidence="4 5">
    <name type="scientific">Allacma fusca</name>
    <dbReference type="NCBI Taxonomy" id="39272"/>
    <lineage>
        <taxon>Eukaryota</taxon>
        <taxon>Metazoa</taxon>
        <taxon>Ecdysozoa</taxon>
        <taxon>Arthropoda</taxon>
        <taxon>Hexapoda</taxon>
        <taxon>Collembola</taxon>
        <taxon>Symphypleona</taxon>
        <taxon>Sminthuridae</taxon>
        <taxon>Allacma</taxon>
    </lineage>
</organism>
<keyword evidence="5" id="KW-1185">Reference proteome</keyword>
<dbReference type="PANTHER" id="PTHR11801">
    <property type="entry name" value="SIGNAL TRANSDUCER AND ACTIVATOR OF TRANSCRIPTION"/>
    <property type="match status" value="1"/>
</dbReference>
<dbReference type="AlphaFoldDB" id="A0A8J2K6D3"/>
<dbReference type="Pfam" id="PF02864">
    <property type="entry name" value="STAT_bind"/>
    <property type="match status" value="1"/>
</dbReference>
<evidence type="ECO:0000259" key="3">
    <source>
        <dbReference type="PROSITE" id="PS50001"/>
    </source>
</evidence>
<gene>
    <name evidence="4" type="ORF">AFUS01_LOCUS22386</name>
</gene>
<evidence type="ECO:0000256" key="1">
    <source>
        <dbReference type="ARBA" id="ARBA00022999"/>
    </source>
</evidence>
<accession>A0A8J2K6D3</accession>
<dbReference type="PROSITE" id="PS50001">
    <property type="entry name" value="SH2"/>
    <property type="match status" value="1"/>
</dbReference>
<dbReference type="OrthoDB" id="19300at2759"/>
<name>A0A8J2K6D3_9HEXA</name>
<protein>
    <recommendedName>
        <fullName evidence="3">SH2 domain-containing protein</fullName>
    </recommendedName>
</protein>
<dbReference type="CDD" id="cd14801">
    <property type="entry name" value="STAT_DBD"/>
    <property type="match status" value="1"/>
</dbReference>
<dbReference type="InterPro" id="IPR001217">
    <property type="entry name" value="STAT"/>
</dbReference>
<feature type="domain" description="SH2" evidence="3">
    <location>
        <begin position="588"/>
        <end position="694"/>
    </location>
</feature>
<dbReference type="CDD" id="cd09919">
    <property type="entry name" value="SH2_STAT_family"/>
    <property type="match status" value="1"/>
</dbReference>
<dbReference type="Pfam" id="PF02865">
    <property type="entry name" value="STAT_int"/>
    <property type="match status" value="1"/>
</dbReference>